<evidence type="ECO:0000313" key="2">
    <source>
        <dbReference type="EMBL" id="MFC4124930.1"/>
    </source>
</evidence>
<feature type="region of interest" description="Disordered" evidence="1">
    <location>
        <begin position="134"/>
        <end position="180"/>
    </location>
</feature>
<accession>A0ABV8L2N9</accession>
<proteinExistence type="predicted"/>
<sequence length="180" mass="19282">MPETEANTTDSVETEAAETDATSELGDAGKAAIRKERESRQQLERQLRESKELSDTLAAKVQEFEDRDKSEAQKLTDQIAALQQQLADKDAEVAKATLVATKAEVARVKGVPANRLSGSTKEELEADADAYLTEVAQQRDSKPRKPPVTGLKSGASSSGDTSANPREAAAAALRRMRNGG</sequence>
<dbReference type="RefSeq" id="WP_378547828.1">
    <property type="nucleotide sequence ID" value="NZ_JBHSBA010000003.1"/>
</dbReference>
<gene>
    <name evidence="2" type="ORF">ACFOW8_08330</name>
</gene>
<feature type="compositionally biased region" description="Polar residues" evidence="1">
    <location>
        <begin position="154"/>
        <end position="164"/>
    </location>
</feature>
<evidence type="ECO:0000256" key="1">
    <source>
        <dbReference type="SAM" id="MobiDB-lite"/>
    </source>
</evidence>
<evidence type="ECO:0000313" key="3">
    <source>
        <dbReference type="Proteomes" id="UP001595767"/>
    </source>
</evidence>
<reference evidence="3" key="1">
    <citation type="journal article" date="2019" name="Int. J. Syst. Evol. Microbiol.">
        <title>The Global Catalogue of Microorganisms (GCM) 10K type strain sequencing project: providing services to taxonomists for standard genome sequencing and annotation.</title>
        <authorList>
            <consortium name="The Broad Institute Genomics Platform"/>
            <consortium name="The Broad Institute Genome Sequencing Center for Infectious Disease"/>
            <person name="Wu L."/>
            <person name="Ma J."/>
        </authorList>
    </citation>
    <scope>NUCLEOTIDE SEQUENCE [LARGE SCALE GENOMIC DNA]</scope>
    <source>
        <strain evidence="3">CGMCC 4.7204</strain>
    </source>
</reference>
<dbReference type="EMBL" id="JBHSBA010000003">
    <property type="protein sequence ID" value="MFC4124930.1"/>
    <property type="molecule type" value="Genomic_DNA"/>
</dbReference>
<protein>
    <recommendedName>
        <fullName evidence="4">Scaffolding protein</fullName>
    </recommendedName>
</protein>
<name>A0ABV8L2N9_9NOCA</name>
<feature type="compositionally biased region" description="Basic and acidic residues" evidence="1">
    <location>
        <begin position="33"/>
        <end position="54"/>
    </location>
</feature>
<feature type="region of interest" description="Disordered" evidence="1">
    <location>
        <begin position="1"/>
        <end position="54"/>
    </location>
</feature>
<dbReference type="Proteomes" id="UP001595767">
    <property type="component" value="Unassembled WGS sequence"/>
</dbReference>
<evidence type="ECO:0008006" key="4">
    <source>
        <dbReference type="Google" id="ProtNLM"/>
    </source>
</evidence>
<keyword evidence="3" id="KW-1185">Reference proteome</keyword>
<organism evidence="2 3">
    <name type="scientific">Nocardia rhizosphaerae</name>
    <dbReference type="NCBI Taxonomy" id="1691571"/>
    <lineage>
        <taxon>Bacteria</taxon>
        <taxon>Bacillati</taxon>
        <taxon>Actinomycetota</taxon>
        <taxon>Actinomycetes</taxon>
        <taxon>Mycobacteriales</taxon>
        <taxon>Nocardiaceae</taxon>
        <taxon>Nocardia</taxon>
    </lineage>
</organism>
<comment type="caution">
    <text evidence="2">The sequence shown here is derived from an EMBL/GenBank/DDBJ whole genome shotgun (WGS) entry which is preliminary data.</text>
</comment>